<proteinExistence type="inferred from homology"/>
<feature type="domain" description="4Fe-4S ferredoxin-type" evidence="10">
    <location>
        <begin position="357"/>
        <end position="387"/>
    </location>
</feature>
<keyword evidence="12" id="KW-1185">Reference proteome</keyword>
<dbReference type="InterPro" id="IPR026902">
    <property type="entry name" value="RnfC_N"/>
</dbReference>
<dbReference type="GO" id="GO:0046872">
    <property type="term" value="F:metal ion binding"/>
    <property type="evidence" value="ECO:0007669"/>
    <property type="project" value="UniProtKB-KW"/>
</dbReference>
<reference evidence="12" key="1">
    <citation type="submission" date="2014-11" db="EMBL/GenBank/DDBJ databases">
        <authorList>
            <person name="Wibberg D."/>
        </authorList>
    </citation>
    <scope>NUCLEOTIDE SEQUENCE [LARGE SCALE GENOMIC DNA]</scope>
    <source>
        <strain evidence="12">L3</strain>
    </source>
</reference>
<feature type="binding site" evidence="8">
    <location>
        <position position="367"/>
    </location>
    <ligand>
        <name>[4Fe-4S] cluster</name>
        <dbReference type="ChEBI" id="CHEBI:49883"/>
        <label>1</label>
    </ligand>
</feature>
<dbReference type="GO" id="GO:0022900">
    <property type="term" value="P:electron transport chain"/>
    <property type="evidence" value="ECO:0007669"/>
    <property type="project" value="UniProtKB-UniRule"/>
</dbReference>
<evidence type="ECO:0000256" key="5">
    <source>
        <dbReference type="ARBA" id="ARBA00022982"/>
    </source>
</evidence>
<dbReference type="KEGG" id="dtn:DTL3_0657"/>
<keyword evidence="1 8" id="KW-0813">Transport</keyword>
<keyword evidence="5 8" id="KW-0249">Electron transport</keyword>
<keyword evidence="8" id="KW-1003">Cell membrane</keyword>
<evidence type="ECO:0000256" key="8">
    <source>
        <dbReference type="HAMAP-Rule" id="MF_00461"/>
    </source>
</evidence>
<dbReference type="Pfam" id="PF10531">
    <property type="entry name" value="SLBB"/>
    <property type="match status" value="1"/>
</dbReference>
<protein>
    <recommendedName>
        <fullName evidence="8">Ion-translocating oxidoreductase complex subunit C</fullName>
        <ecNumber evidence="8">7.-.-.-</ecNumber>
    </recommendedName>
    <alternativeName>
        <fullName evidence="8">Rnf electron transport complex subunit C</fullName>
    </alternativeName>
</protein>
<dbReference type="PATRIC" id="fig|1006576.9.peg.637"/>
<dbReference type="GO" id="GO:0051539">
    <property type="term" value="F:4 iron, 4 sulfur cluster binding"/>
    <property type="evidence" value="ECO:0007669"/>
    <property type="project" value="UniProtKB-KW"/>
</dbReference>
<feature type="binding site" evidence="8">
    <location>
        <position position="373"/>
    </location>
    <ligand>
        <name>[4Fe-4S] cluster</name>
        <dbReference type="ChEBI" id="CHEBI:49883"/>
        <label>1</label>
    </ligand>
</feature>
<dbReference type="PANTHER" id="PTHR43034:SF2">
    <property type="entry name" value="ION-TRANSLOCATING OXIDOREDUCTASE COMPLEX SUBUNIT C"/>
    <property type="match status" value="1"/>
</dbReference>
<dbReference type="STRING" id="1006576.DTL3_0657"/>
<evidence type="ECO:0000256" key="4">
    <source>
        <dbReference type="ARBA" id="ARBA00022737"/>
    </source>
</evidence>
<feature type="binding site" evidence="8">
    <location>
        <position position="409"/>
    </location>
    <ligand>
        <name>[4Fe-4S] cluster</name>
        <dbReference type="ChEBI" id="CHEBI:49883"/>
        <label>2</label>
    </ligand>
</feature>
<dbReference type="PROSITE" id="PS51379">
    <property type="entry name" value="4FE4S_FER_2"/>
    <property type="match status" value="2"/>
</dbReference>
<dbReference type="Gene3D" id="3.30.70.20">
    <property type="match status" value="1"/>
</dbReference>
<feature type="binding site" evidence="8">
    <location>
        <position position="416"/>
    </location>
    <ligand>
        <name>[4Fe-4S] cluster</name>
        <dbReference type="ChEBI" id="CHEBI:49883"/>
        <label>1</label>
    </ligand>
</feature>
<keyword evidence="2 8" id="KW-0004">4Fe-4S</keyword>
<organism evidence="11 12">
    <name type="scientific">Defluviitoga tunisiensis</name>
    <dbReference type="NCBI Taxonomy" id="1006576"/>
    <lineage>
        <taxon>Bacteria</taxon>
        <taxon>Thermotogati</taxon>
        <taxon>Thermotogota</taxon>
        <taxon>Thermotogae</taxon>
        <taxon>Petrotogales</taxon>
        <taxon>Petrotogaceae</taxon>
        <taxon>Defluviitoga</taxon>
    </lineage>
</organism>
<comment type="function">
    <text evidence="8">Part of a membrane-bound complex that couples electron transfer with translocation of ions across the membrane.</text>
</comment>
<dbReference type="OrthoDB" id="9767754at2"/>
<evidence type="ECO:0000313" key="11">
    <source>
        <dbReference type="EMBL" id="CEP77967.1"/>
    </source>
</evidence>
<dbReference type="Pfam" id="PF13375">
    <property type="entry name" value="RnfC_N"/>
    <property type="match status" value="1"/>
</dbReference>
<comment type="similarity">
    <text evidence="8">Belongs to the 4Fe4S bacterial-type ferredoxin family. RnfC subfamily.</text>
</comment>
<evidence type="ECO:0000256" key="1">
    <source>
        <dbReference type="ARBA" id="ARBA00022448"/>
    </source>
</evidence>
<sequence>MPTFTFKGGVHPPQMKEQSRDKSIQKLPLPDIVYLFMSNHLGVPAKPVVKEGDFVKTGQLVGEGAKGISANIHSSVTGEVMGIESIVNASTGRRDQAVVVKRTSEDQWEYVKHDADFKKFTKEEIIQIVKDSGIVGLGGAMFPTHIKMSIPDNKVVDYLIINGAECEPYITIDERIMREKANEIIKGIEIMDYVLNPKKIFIGIENNKPEAIETLKKSIKNKVKIEVAPLQTKYPQGAEKQLITAITKREVPEGKLPIDVGTLVFNVSTVYAVYDAVINGKPLVERGITITGKGVKNPGNYWFRIGTKVSDLLNFVGIVEAKIDRILYGGPMMGIPIPSIDLPTFKGNNAITVLTNEEILRRRTYPCIRCASCVEVCPMGLQPYYLKKLADARKNDLAQENGILSCIECGACSYICPSNIDLSRTFQTTKKVIQAIQKRRG</sequence>
<dbReference type="PROSITE" id="PS00198">
    <property type="entry name" value="4FE4S_FER_1"/>
    <property type="match status" value="1"/>
</dbReference>
<keyword evidence="8" id="KW-1278">Translocase</keyword>
<dbReference type="GO" id="GO:0009055">
    <property type="term" value="F:electron transfer activity"/>
    <property type="evidence" value="ECO:0007669"/>
    <property type="project" value="InterPro"/>
</dbReference>
<dbReference type="PANTHER" id="PTHR43034">
    <property type="entry name" value="ION-TRANSLOCATING OXIDOREDUCTASE COMPLEX SUBUNIT C"/>
    <property type="match status" value="1"/>
</dbReference>
<dbReference type="InterPro" id="IPR017896">
    <property type="entry name" value="4Fe4S_Fe-S-bd"/>
</dbReference>
<evidence type="ECO:0000256" key="9">
    <source>
        <dbReference type="SAM" id="MobiDB-lite"/>
    </source>
</evidence>
<dbReference type="InterPro" id="IPR017900">
    <property type="entry name" value="4Fe4S_Fe_S_CS"/>
</dbReference>
<dbReference type="InterPro" id="IPR010208">
    <property type="entry name" value="Ion_transpt_RnfC/RsxC"/>
</dbReference>
<dbReference type="InterPro" id="IPR037225">
    <property type="entry name" value="Nuo51_FMN-bd_sf"/>
</dbReference>
<evidence type="ECO:0000259" key="10">
    <source>
        <dbReference type="PROSITE" id="PS51379"/>
    </source>
</evidence>
<dbReference type="InterPro" id="IPR019554">
    <property type="entry name" value="Soluble_ligand-bd"/>
</dbReference>
<comment type="subcellular location">
    <subcellularLocation>
        <location evidence="8">Cell membrane</location>
        <topology evidence="8">Peripheral membrane protein</topology>
    </subcellularLocation>
</comment>
<evidence type="ECO:0000256" key="7">
    <source>
        <dbReference type="ARBA" id="ARBA00023014"/>
    </source>
</evidence>
<dbReference type="Pfam" id="PF13237">
    <property type="entry name" value="Fer4_10"/>
    <property type="match status" value="1"/>
</dbReference>
<keyword evidence="3 8" id="KW-0479">Metal-binding</keyword>
<feature type="binding site" evidence="8">
    <location>
        <position position="377"/>
    </location>
    <ligand>
        <name>[4Fe-4S] cluster</name>
        <dbReference type="ChEBI" id="CHEBI:49883"/>
        <label>2</label>
    </ligand>
</feature>
<dbReference type="NCBIfam" id="NF003454">
    <property type="entry name" value="PRK05035.1"/>
    <property type="match status" value="1"/>
</dbReference>
<dbReference type="HAMAP" id="MF_00461">
    <property type="entry name" value="RsxC_RnfC"/>
    <property type="match status" value="1"/>
</dbReference>
<dbReference type="SUPFAM" id="SSF142019">
    <property type="entry name" value="Nqo1 FMN-binding domain-like"/>
    <property type="match status" value="1"/>
</dbReference>
<dbReference type="Proteomes" id="UP000032809">
    <property type="component" value="Chromosome I"/>
</dbReference>
<dbReference type="HOGENOM" id="CLU_010808_6_0_0"/>
<dbReference type="InterPro" id="IPR011538">
    <property type="entry name" value="Nuo51_FMN-bd"/>
</dbReference>
<feature type="binding site" evidence="8">
    <location>
        <position position="406"/>
    </location>
    <ligand>
        <name>[4Fe-4S] cluster</name>
        <dbReference type="ChEBI" id="CHEBI:49883"/>
        <label>2</label>
    </ligand>
</feature>
<dbReference type="EC" id="7.-.-.-" evidence="8"/>
<dbReference type="AlphaFoldDB" id="A0A0C7NPY7"/>
<dbReference type="RefSeq" id="WP_084217119.1">
    <property type="nucleotide sequence ID" value="NZ_LN824141.1"/>
</dbReference>
<evidence type="ECO:0000256" key="2">
    <source>
        <dbReference type="ARBA" id="ARBA00022485"/>
    </source>
</evidence>
<gene>
    <name evidence="8 11" type="primary">rnfC</name>
    <name evidence="11" type="ORF">DTL3_0657</name>
</gene>
<accession>A0A0C7NPY7</accession>
<dbReference type="Pfam" id="PF01512">
    <property type="entry name" value="Complex1_51K"/>
    <property type="match status" value="1"/>
</dbReference>
<dbReference type="NCBIfam" id="TIGR01945">
    <property type="entry name" value="rnfC"/>
    <property type="match status" value="1"/>
</dbReference>
<feature type="region of interest" description="Disordered" evidence="9">
    <location>
        <begin position="1"/>
        <end position="22"/>
    </location>
</feature>
<dbReference type="SUPFAM" id="SSF46548">
    <property type="entry name" value="alpha-helical ferredoxin"/>
    <property type="match status" value="1"/>
</dbReference>
<keyword evidence="4 8" id="KW-0677">Repeat</keyword>
<evidence type="ECO:0000256" key="6">
    <source>
        <dbReference type="ARBA" id="ARBA00023004"/>
    </source>
</evidence>
<dbReference type="EMBL" id="LN824141">
    <property type="protein sequence ID" value="CEP77967.1"/>
    <property type="molecule type" value="Genomic_DNA"/>
</dbReference>
<feature type="binding site" evidence="8">
    <location>
        <position position="370"/>
    </location>
    <ligand>
        <name>[4Fe-4S] cluster</name>
        <dbReference type="ChEBI" id="CHEBI:49883"/>
        <label>1</label>
    </ligand>
</feature>
<name>A0A0C7NPY7_DEFTU</name>
<comment type="subunit">
    <text evidence="8">The complex is composed of six subunits: RnfA, RnfB, RnfC, RnfD, RnfE and RnfG.</text>
</comment>
<keyword evidence="7 8" id="KW-0411">Iron-sulfur</keyword>
<evidence type="ECO:0000256" key="3">
    <source>
        <dbReference type="ARBA" id="ARBA00022723"/>
    </source>
</evidence>
<keyword evidence="8" id="KW-0472">Membrane</keyword>
<evidence type="ECO:0000313" key="12">
    <source>
        <dbReference type="Proteomes" id="UP000032809"/>
    </source>
</evidence>
<comment type="cofactor">
    <cofactor evidence="8">
        <name>[4Fe-4S] cluster</name>
        <dbReference type="ChEBI" id="CHEBI:49883"/>
    </cofactor>
    <text evidence="8">Binds 2 [4Fe-4S] clusters per subunit.</text>
</comment>
<feature type="binding site" evidence="8">
    <location>
        <position position="412"/>
    </location>
    <ligand>
        <name>[4Fe-4S] cluster</name>
        <dbReference type="ChEBI" id="CHEBI:49883"/>
        <label>2</label>
    </ligand>
</feature>
<keyword evidence="6 8" id="KW-0408">Iron</keyword>
<dbReference type="Gene3D" id="3.40.50.11540">
    <property type="entry name" value="NADH-ubiquinone oxidoreductase 51kDa subunit"/>
    <property type="match status" value="1"/>
</dbReference>
<dbReference type="GO" id="GO:0005886">
    <property type="term" value="C:plasma membrane"/>
    <property type="evidence" value="ECO:0007669"/>
    <property type="project" value="UniProtKB-SubCell"/>
</dbReference>
<feature type="domain" description="4Fe-4S ferredoxin-type" evidence="10">
    <location>
        <begin position="406"/>
        <end position="425"/>
    </location>
</feature>